<dbReference type="RefSeq" id="WP_209140903.1">
    <property type="nucleotide sequence ID" value="NZ_JAGHKO010000005.1"/>
</dbReference>
<feature type="transmembrane region" description="Helical" evidence="1">
    <location>
        <begin position="74"/>
        <end position="95"/>
    </location>
</feature>
<evidence type="ECO:0000313" key="2">
    <source>
        <dbReference type="EMBL" id="MBO9202850.1"/>
    </source>
</evidence>
<accession>A0ABS3YY49</accession>
<keyword evidence="1" id="KW-1133">Transmembrane helix</keyword>
<feature type="transmembrane region" description="Helical" evidence="1">
    <location>
        <begin position="303"/>
        <end position="320"/>
    </location>
</feature>
<evidence type="ECO:0000256" key="1">
    <source>
        <dbReference type="SAM" id="Phobius"/>
    </source>
</evidence>
<dbReference type="Proteomes" id="UP000677244">
    <property type="component" value="Unassembled WGS sequence"/>
</dbReference>
<feature type="transmembrane region" description="Helical" evidence="1">
    <location>
        <begin position="203"/>
        <end position="227"/>
    </location>
</feature>
<comment type="caution">
    <text evidence="2">The sequence shown here is derived from an EMBL/GenBank/DDBJ whole genome shotgun (WGS) entry which is preliminary data.</text>
</comment>
<evidence type="ECO:0000313" key="3">
    <source>
        <dbReference type="Proteomes" id="UP000677244"/>
    </source>
</evidence>
<feature type="transmembrane region" description="Helical" evidence="1">
    <location>
        <begin position="326"/>
        <end position="346"/>
    </location>
</feature>
<feature type="transmembrane region" description="Helical" evidence="1">
    <location>
        <begin position="107"/>
        <end position="127"/>
    </location>
</feature>
<proteinExistence type="predicted"/>
<dbReference type="EMBL" id="JAGHKO010000005">
    <property type="protein sequence ID" value="MBO9202850.1"/>
    <property type="molecule type" value="Genomic_DNA"/>
</dbReference>
<protein>
    <recommendedName>
        <fullName evidence="4">Glycosyltransferase RgtA/B/C/D-like domain-containing protein</fullName>
    </recommendedName>
</protein>
<gene>
    <name evidence="2" type="ORF">J7I42_21350</name>
</gene>
<evidence type="ECO:0008006" key="4">
    <source>
        <dbReference type="Google" id="ProtNLM"/>
    </source>
</evidence>
<feature type="transmembrane region" description="Helical" evidence="1">
    <location>
        <begin position="164"/>
        <end position="191"/>
    </location>
</feature>
<keyword evidence="1" id="KW-0472">Membrane</keyword>
<reference evidence="2 3" key="1">
    <citation type="submission" date="2021-03" db="EMBL/GenBank/DDBJ databases">
        <title>Assistant Professor.</title>
        <authorList>
            <person name="Huq M.A."/>
        </authorList>
    </citation>
    <scope>NUCLEOTIDE SEQUENCE [LARGE SCALE GENOMIC DNA]</scope>
    <source>
        <strain evidence="2 3">MAH-29</strain>
    </source>
</reference>
<organism evidence="2 3">
    <name type="scientific">Niastella soli</name>
    <dbReference type="NCBI Taxonomy" id="2821487"/>
    <lineage>
        <taxon>Bacteria</taxon>
        <taxon>Pseudomonadati</taxon>
        <taxon>Bacteroidota</taxon>
        <taxon>Chitinophagia</taxon>
        <taxon>Chitinophagales</taxon>
        <taxon>Chitinophagaceae</taxon>
        <taxon>Niastella</taxon>
    </lineage>
</organism>
<keyword evidence="3" id="KW-1185">Reference proteome</keyword>
<keyword evidence="1" id="KW-0812">Transmembrane</keyword>
<name>A0ABS3YY49_9BACT</name>
<sequence length="489" mass="56582">MRLFVTQTICILLLVFVFWPVLFTDYAYMDEAHQLWHNDDNSNFIMFFEQGRGLTGLMIKKLFSSISAINGLKWIRVISFAGWLMAVMVWTAVLNSWKKLLDLNEHWVFFLSIFLPCSISVAIAIGWASCVELFLAFTLALLSGHLLFIELYGKKEIRVSPIKIILVLILALGSLFLYQPMAGAFLLPFFLCHLHNRFKRIDRIAYMGVGSFLAISLLYFLLFKFILAQYGIPAAERTALSLDPLKKISFFFSQPLAQAFSFNFLYNMRGIFSQAFYPVMFATWVFSVFALEKDQKLIWKFGYIVRMLLLMMLMYVSVLVPKESFASYRTILCLNLAGTILLTDAILRLVKKSNLKNLITYSTCGIVVVVAWFNFNLNYIRPLKKEYLAIHTYFQQHYDSSKTAIYFVRPPEDLFTKLYGQKVYKDEFGLPTGYKDWTPEPLIRQMIFEATGDREKAKQFSVVNLAYEERESAKAEPASIIIDEEKILQ</sequence>
<feature type="transmembrane region" description="Helical" evidence="1">
    <location>
        <begin position="358"/>
        <end position="375"/>
    </location>
</feature>
<feature type="transmembrane region" description="Helical" evidence="1">
    <location>
        <begin position="133"/>
        <end position="152"/>
    </location>
</feature>
<feature type="transmembrane region" description="Helical" evidence="1">
    <location>
        <begin position="271"/>
        <end position="291"/>
    </location>
</feature>